<gene>
    <name evidence="3" type="ORF">PTTW11_00624</name>
</gene>
<dbReference type="Proteomes" id="UP000472372">
    <property type="component" value="Chromosome 1"/>
</dbReference>
<dbReference type="PANTHER" id="PTHR10622">
    <property type="entry name" value="HET DOMAIN-CONTAINING PROTEIN"/>
    <property type="match status" value="1"/>
</dbReference>
<name>A0A6S6VUV5_9PLEO</name>
<dbReference type="Pfam" id="PF06985">
    <property type="entry name" value="HET"/>
    <property type="match status" value="1"/>
</dbReference>
<evidence type="ECO:0000259" key="1">
    <source>
        <dbReference type="Pfam" id="PF06985"/>
    </source>
</evidence>
<feature type="domain" description="Heterokaryon incompatibility" evidence="1">
    <location>
        <begin position="23"/>
        <end position="155"/>
    </location>
</feature>
<accession>A0A6S6VUV5</accession>
<dbReference type="EMBL" id="HG992977">
    <property type="protein sequence ID" value="CAE6997941.1"/>
    <property type="molecule type" value="Genomic_DNA"/>
</dbReference>
<sequence length="435" mass="49805">MRLIEAASLKLCTVGVNGDVPAYAILSHTWGRTEVSLQEFADPSLGAKDTSMEIGSGYWKIKKACEQALRDDLEYVWVDTCCIDKTSSAELSEAINSMFRWYKEAEVCYAYLCDVVGYFHPFDDDEGEDPHKYEGYNTALLEESRWFKRGWTLQELLAPNNVRFYQHSWSYIGNKMQLCRTIENITGISADVLRTGKMEDESIAKRMSWMVGRETTRSEDMAYSLMGIFDVNMPLLYGEGDKAFVRLQEEIMKDSADNSLFAWNTLRHPGYFSRPAPVLSSIFADWPLQFDSSNIWDKRRLDEDDARESYSLTNLGVRIKLRLKRYDHPWYGTKWGRDYEGKTFVAMLGCGFVDEADPVFKSCRPGIFLAQISPPRPEYSRISNGGIVTTTTCQETYEALVKKGDKRVLLFTEEDALQTVYLRKKIPGWAQVSGT</sequence>
<dbReference type="PANTHER" id="PTHR10622:SF10">
    <property type="entry name" value="HET DOMAIN-CONTAINING PROTEIN"/>
    <property type="match status" value="1"/>
</dbReference>
<dbReference type="InterPro" id="IPR058525">
    <property type="entry name" value="DUF8212"/>
</dbReference>
<evidence type="ECO:0000259" key="2">
    <source>
        <dbReference type="Pfam" id="PF26640"/>
    </source>
</evidence>
<reference evidence="3" key="1">
    <citation type="submission" date="2021-02" db="EMBL/GenBank/DDBJ databases">
        <authorList>
            <person name="Syme A R."/>
            <person name="Syme A R."/>
            <person name="Moolhuijzen P."/>
        </authorList>
    </citation>
    <scope>NUCLEOTIDE SEQUENCE</scope>
    <source>
        <strain evidence="3">W1-1</strain>
    </source>
</reference>
<proteinExistence type="predicted"/>
<organism evidence="3 4">
    <name type="scientific">Pyrenophora teres f. teres</name>
    <dbReference type="NCBI Taxonomy" id="97479"/>
    <lineage>
        <taxon>Eukaryota</taxon>
        <taxon>Fungi</taxon>
        <taxon>Dikarya</taxon>
        <taxon>Ascomycota</taxon>
        <taxon>Pezizomycotina</taxon>
        <taxon>Dothideomycetes</taxon>
        <taxon>Pleosporomycetidae</taxon>
        <taxon>Pleosporales</taxon>
        <taxon>Pleosporineae</taxon>
        <taxon>Pleosporaceae</taxon>
        <taxon>Pyrenophora</taxon>
    </lineage>
</organism>
<dbReference type="InterPro" id="IPR010730">
    <property type="entry name" value="HET"/>
</dbReference>
<dbReference type="Pfam" id="PF26640">
    <property type="entry name" value="DUF8212"/>
    <property type="match status" value="1"/>
</dbReference>
<protein>
    <submittedName>
        <fullName evidence="3">Uncharacterized protein</fullName>
    </submittedName>
</protein>
<dbReference type="AlphaFoldDB" id="A0A6S6VUV5"/>
<feature type="domain" description="DUF8212" evidence="2">
    <location>
        <begin position="242"/>
        <end position="267"/>
    </location>
</feature>
<evidence type="ECO:0000313" key="3">
    <source>
        <dbReference type="EMBL" id="CAE6997941.1"/>
    </source>
</evidence>
<evidence type="ECO:0000313" key="4">
    <source>
        <dbReference type="Proteomes" id="UP000472372"/>
    </source>
</evidence>